<dbReference type="GO" id="GO:0008289">
    <property type="term" value="F:lipid binding"/>
    <property type="evidence" value="ECO:0007669"/>
    <property type="project" value="UniProtKB-KW"/>
</dbReference>
<dbReference type="NCBIfam" id="TIGR00762">
    <property type="entry name" value="DegV"/>
    <property type="match status" value="1"/>
</dbReference>
<dbReference type="InterPro" id="IPR043168">
    <property type="entry name" value="DegV_C"/>
</dbReference>
<dbReference type="EMBL" id="CP124545">
    <property type="protein sequence ID" value="WGV47514.2"/>
    <property type="molecule type" value="Genomic_DNA"/>
</dbReference>
<evidence type="ECO:0000313" key="3">
    <source>
        <dbReference type="EMBL" id="WGV47514.2"/>
    </source>
</evidence>
<evidence type="ECO:0000256" key="1">
    <source>
        <dbReference type="ARBA" id="ARBA00023121"/>
    </source>
</evidence>
<dbReference type="AlphaFoldDB" id="A0A401N899"/>
<accession>A0A401N899</accession>
<dbReference type="InterPro" id="IPR003797">
    <property type="entry name" value="DegV"/>
</dbReference>
<reference evidence="3" key="2">
    <citation type="submission" date="2023-08" db="EMBL/GenBank/DDBJ databases">
        <title>Isolation and Characterization of Rhodococcus erythropolis MGMM8.</title>
        <authorList>
            <person name="Diabankana R.G.C."/>
            <person name="Afordoanyi D.M."/>
            <person name="Validov S.Z."/>
        </authorList>
    </citation>
    <scope>NUCLEOTIDE SEQUENCE</scope>
    <source>
        <strain evidence="3">MGMM8</strain>
    </source>
</reference>
<dbReference type="Pfam" id="PF02645">
    <property type="entry name" value="DegV"/>
    <property type="match status" value="1"/>
</dbReference>
<reference evidence="2 4" key="1">
    <citation type="submission" date="2020-12" db="EMBL/GenBank/DDBJ databases">
        <title>Draft genome sequence of furan degrading bacterial strain FUR100.</title>
        <authorList>
            <person name="Woiski C."/>
        </authorList>
    </citation>
    <scope>NUCLEOTIDE SEQUENCE [LARGE SCALE GENOMIC DNA]</scope>
    <source>
        <strain evidence="2 4">FUR100</strain>
    </source>
</reference>
<dbReference type="Gene3D" id="3.40.50.10170">
    <property type="match status" value="1"/>
</dbReference>
<dbReference type="PANTHER" id="PTHR33434:SF2">
    <property type="entry name" value="FATTY ACID-BINDING PROTEIN TM_1468"/>
    <property type="match status" value="1"/>
</dbReference>
<gene>
    <name evidence="2" type="ORF">I3517_01315</name>
    <name evidence="3" type="ORF">QIE55_18315</name>
</gene>
<sequence length="284" mass="29293">MPVVVVTDSSACIPQESADACGIQVVPLHVLRDGCDLREGVDAMPSDLSGVTTAGASPAELSEAYARALDMSDGDGVLAVHISRQLSGTWEAGRVAAQEFGGAVRIVDSQSAGMGLGYPALEAARLAEKGASLEEAYGRAVDVASRGRCYIVVDKLDQLRRGGRIGTAAALLGTALAMKPILHLVDGKLVLGEKTRTTTKALARLVDSAVERAGLGRVAIAVHHMRARERADAIAEQLAERIPDVAESVVTDFSAVIGAHVGVGAIGVVVCPLPEIDSAVDANT</sequence>
<protein>
    <submittedName>
        <fullName evidence="2">DegV family protein</fullName>
    </submittedName>
</protein>
<proteinExistence type="predicted"/>
<dbReference type="EMBL" id="JAECSB010000012">
    <property type="protein sequence ID" value="MBH5141254.1"/>
    <property type="molecule type" value="Genomic_DNA"/>
</dbReference>
<dbReference type="PANTHER" id="PTHR33434">
    <property type="entry name" value="DEGV DOMAIN-CONTAINING PROTEIN DR_1986-RELATED"/>
    <property type="match status" value="1"/>
</dbReference>
<evidence type="ECO:0000313" key="2">
    <source>
        <dbReference type="EMBL" id="MBH5141254.1"/>
    </source>
</evidence>
<keyword evidence="4" id="KW-1185">Reference proteome</keyword>
<name>A0A401N899_RHOER</name>
<dbReference type="Proteomes" id="UP000627573">
    <property type="component" value="Unassembled WGS sequence"/>
</dbReference>
<dbReference type="SUPFAM" id="SSF82549">
    <property type="entry name" value="DAK1/DegV-like"/>
    <property type="match status" value="1"/>
</dbReference>
<dbReference type="InterPro" id="IPR050270">
    <property type="entry name" value="DegV_domain_contain"/>
</dbReference>
<evidence type="ECO:0000313" key="4">
    <source>
        <dbReference type="Proteomes" id="UP000627573"/>
    </source>
</evidence>
<dbReference type="Proteomes" id="UP001230933">
    <property type="component" value="Chromosome"/>
</dbReference>
<dbReference type="Gene3D" id="3.30.1180.10">
    <property type="match status" value="1"/>
</dbReference>
<organism evidence="2 4">
    <name type="scientific">Rhodococcus erythropolis</name>
    <name type="common">Arthrobacter picolinophilus</name>
    <dbReference type="NCBI Taxonomy" id="1833"/>
    <lineage>
        <taxon>Bacteria</taxon>
        <taxon>Bacillati</taxon>
        <taxon>Actinomycetota</taxon>
        <taxon>Actinomycetes</taxon>
        <taxon>Mycobacteriales</taxon>
        <taxon>Nocardiaceae</taxon>
        <taxon>Rhodococcus</taxon>
        <taxon>Rhodococcus erythropolis group</taxon>
    </lineage>
</organism>
<keyword evidence="1" id="KW-0446">Lipid-binding</keyword>
<dbReference type="RefSeq" id="WP_019749051.1">
    <property type="nucleotide sequence ID" value="NZ_BHXB01000001.1"/>
</dbReference>
<dbReference type="PROSITE" id="PS51482">
    <property type="entry name" value="DEGV"/>
    <property type="match status" value="1"/>
</dbReference>